<comment type="caution">
    <text evidence="4">The sequence shown here is derived from an EMBL/GenBank/DDBJ whole genome shotgun (WGS) entry which is preliminary data.</text>
</comment>
<feature type="signal peptide" evidence="2">
    <location>
        <begin position="1"/>
        <end position="23"/>
    </location>
</feature>
<dbReference type="Proteomes" id="UP000811899">
    <property type="component" value="Unassembled WGS sequence"/>
</dbReference>
<evidence type="ECO:0000256" key="2">
    <source>
        <dbReference type="SAM" id="SignalP"/>
    </source>
</evidence>
<organism evidence="4 5">
    <name type="scientific">Geoanaerobacter pelophilus</name>
    <dbReference type="NCBI Taxonomy" id="60036"/>
    <lineage>
        <taxon>Bacteria</taxon>
        <taxon>Pseudomonadati</taxon>
        <taxon>Thermodesulfobacteriota</taxon>
        <taxon>Desulfuromonadia</taxon>
        <taxon>Geobacterales</taxon>
        <taxon>Geobacteraceae</taxon>
        <taxon>Geoanaerobacter</taxon>
    </lineage>
</organism>
<dbReference type="InterPro" id="IPR027385">
    <property type="entry name" value="Beta-barrel_OMP"/>
</dbReference>
<gene>
    <name evidence="4" type="ORF">KI809_00950</name>
</gene>
<keyword evidence="1 2" id="KW-0732">Signal</keyword>
<dbReference type="AlphaFoldDB" id="A0AAW4L039"/>
<sequence length="215" mass="22917">MTKRSMLAVALMASVLAVGSASAADQTYVAARGGIFLPNGRDGGDFKGFKYFDTGYSFDVAAGYRPVPYAAVEVGTGLYTASGKITQPGFSIDRTAYGVPITLTAKGIIEFDKLILSGGGGIGLYQGFIDNKISFPSTPVDESNHGTAVGYQAVFDADFKLNEKWAVGANFKWFSARPEIELTTVSQDGSRLVRNSKDKWEIGGTTVNIGVKYSF</sequence>
<dbReference type="Gene3D" id="2.40.160.20">
    <property type="match status" value="1"/>
</dbReference>
<dbReference type="Pfam" id="PF13505">
    <property type="entry name" value="OMP_b-brl"/>
    <property type="match status" value="1"/>
</dbReference>
<evidence type="ECO:0000313" key="5">
    <source>
        <dbReference type="Proteomes" id="UP000811899"/>
    </source>
</evidence>
<evidence type="ECO:0000259" key="3">
    <source>
        <dbReference type="Pfam" id="PF13505"/>
    </source>
</evidence>
<accession>A0AAW4L039</accession>
<feature type="chain" id="PRO_5043453352" evidence="2">
    <location>
        <begin position="24"/>
        <end position="215"/>
    </location>
</feature>
<dbReference type="SUPFAM" id="SSF56925">
    <property type="entry name" value="OMPA-like"/>
    <property type="match status" value="1"/>
</dbReference>
<feature type="domain" description="Outer membrane protein beta-barrel" evidence="3">
    <location>
        <begin position="9"/>
        <end position="215"/>
    </location>
</feature>
<evidence type="ECO:0000256" key="1">
    <source>
        <dbReference type="ARBA" id="ARBA00022729"/>
    </source>
</evidence>
<proteinExistence type="predicted"/>
<protein>
    <submittedName>
        <fullName evidence="4">Outer membrane beta-barrel protein</fullName>
    </submittedName>
</protein>
<keyword evidence="5" id="KW-1185">Reference proteome</keyword>
<dbReference type="RefSeq" id="WP_214169649.1">
    <property type="nucleotide sequence ID" value="NZ_JAHCVJ010000001.1"/>
</dbReference>
<evidence type="ECO:0000313" key="4">
    <source>
        <dbReference type="EMBL" id="MBT0662855.1"/>
    </source>
</evidence>
<reference evidence="4 5" key="1">
    <citation type="submission" date="2021-05" db="EMBL/GenBank/DDBJ databases">
        <title>The draft genome of Geobacter pelophilus DSM 12255.</title>
        <authorList>
            <person name="Xu Z."/>
            <person name="Masuda Y."/>
            <person name="Itoh H."/>
            <person name="Senoo K."/>
        </authorList>
    </citation>
    <scope>NUCLEOTIDE SEQUENCE [LARGE SCALE GENOMIC DNA]</scope>
    <source>
        <strain evidence="4 5">DSM 12255</strain>
    </source>
</reference>
<dbReference type="InterPro" id="IPR011250">
    <property type="entry name" value="OMP/PagP_B-barrel"/>
</dbReference>
<name>A0AAW4L039_9BACT</name>
<dbReference type="EMBL" id="JAHCVJ010000001">
    <property type="protein sequence ID" value="MBT0662855.1"/>
    <property type="molecule type" value="Genomic_DNA"/>
</dbReference>